<evidence type="ECO:0000256" key="1">
    <source>
        <dbReference type="ARBA" id="ARBA00004496"/>
    </source>
</evidence>
<evidence type="ECO:0000259" key="8">
    <source>
        <dbReference type="PROSITE" id="PS50908"/>
    </source>
</evidence>
<dbReference type="EMBL" id="LR785981">
    <property type="protein sequence ID" value="CAB3256107.1"/>
    <property type="molecule type" value="mRNA"/>
</dbReference>
<keyword evidence="3" id="KW-0963">Cytoplasm</keyword>
<protein>
    <submittedName>
        <fullName evidence="9">Protein IMPACT-like</fullName>
    </submittedName>
</protein>
<dbReference type="PANTHER" id="PTHR16301:SF25">
    <property type="entry name" value="PROTEIN IMPACT"/>
    <property type="match status" value="1"/>
</dbReference>
<evidence type="ECO:0000256" key="3">
    <source>
        <dbReference type="ARBA" id="ARBA00022490"/>
    </source>
</evidence>
<feature type="domain" description="RWD" evidence="8">
    <location>
        <begin position="24"/>
        <end position="123"/>
    </location>
</feature>
<evidence type="ECO:0000256" key="4">
    <source>
        <dbReference type="ARBA" id="ARBA00022491"/>
    </source>
</evidence>
<dbReference type="Gene3D" id="3.30.230.30">
    <property type="entry name" value="Impact, N-terminal domain"/>
    <property type="match status" value="1"/>
</dbReference>
<dbReference type="InterPro" id="IPR006575">
    <property type="entry name" value="RWD_dom"/>
</dbReference>
<comment type="subunit">
    <text evidence="7">Interacts with GCN1; prevents the interaction of GCN1 with EIF2AK4/GCN2 and inhibits EIF2AK4/GCN2 kinase activity. Interaction with RPL39; this interaction occurs in a GCN1-independent manner. Associates with ribosomes; this interaction occurs in a GCN1-independent manner. Associates with actin; this interaction occurs in a GCN1-independent manner.</text>
</comment>
<dbReference type="GO" id="GO:0140469">
    <property type="term" value="P:GCN2-mediated signaling"/>
    <property type="evidence" value="ECO:0007669"/>
    <property type="project" value="TreeGrafter"/>
</dbReference>
<evidence type="ECO:0000256" key="2">
    <source>
        <dbReference type="ARBA" id="ARBA00007665"/>
    </source>
</evidence>
<comment type="similarity">
    <text evidence="2">Belongs to the IMPACT family.</text>
</comment>
<evidence type="ECO:0000313" key="9">
    <source>
        <dbReference type="EMBL" id="CAB3256107.1"/>
    </source>
</evidence>
<name>A0A6F9DFV7_9ASCI</name>
<dbReference type="InterPro" id="IPR020569">
    <property type="entry name" value="UPF0029_Impact_CS"/>
</dbReference>
<comment type="subcellular location">
    <subcellularLocation>
        <location evidence="1">Cytoplasm</location>
    </subcellularLocation>
</comment>
<dbReference type="InterPro" id="IPR036956">
    <property type="entry name" value="Impact_N_sf"/>
</dbReference>
<dbReference type="SUPFAM" id="SSF54211">
    <property type="entry name" value="Ribosomal protein S5 domain 2-like"/>
    <property type="match status" value="1"/>
</dbReference>
<dbReference type="Pfam" id="PF05773">
    <property type="entry name" value="RWD"/>
    <property type="match status" value="1"/>
</dbReference>
<dbReference type="PANTHER" id="PTHR16301">
    <property type="entry name" value="IMPACT-RELATED"/>
    <property type="match status" value="1"/>
</dbReference>
<accession>A0A6F9DFV7</accession>
<dbReference type="InterPro" id="IPR016135">
    <property type="entry name" value="UBQ-conjugating_enzyme/RWD"/>
</dbReference>
<dbReference type="InterPro" id="IPR023582">
    <property type="entry name" value="Impact"/>
</dbReference>
<dbReference type="Gene3D" id="3.10.110.10">
    <property type="entry name" value="Ubiquitin Conjugating Enzyme"/>
    <property type="match status" value="1"/>
</dbReference>
<keyword evidence="4" id="KW-0678">Repressor</keyword>
<dbReference type="GO" id="GO:0006446">
    <property type="term" value="P:regulation of translational initiation"/>
    <property type="evidence" value="ECO:0007669"/>
    <property type="project" value="TreeGrafter"/>
</dbReference>
<keyword evidence="6" id="KW-0346">Stress response</keyword>
<gene>
    <name evidence="9" type="primary">Impact</name>
</gene>
<sequence length="287" mass="32869">MEIGIKKPKLKLFCTMDDLSRQVEEIEAISSIYENEWSVVDEFNRSYELRIGNKTPFALKFEVTLPTDYPSIHLPSFTISAPWLKPPDRKAVEAKIETIGKDNSGENVLFLWIECLREFVDDKVRDFEWLKANGKIDVKEKKVELSTAYEGSTIYHGDPITDRKSTFQGHVVKVTEALQVKTVLNELLTNRKIANATHNILAYRIYNEKTKTYLQDCNDDGETAAGGRMLHLLQILDVKNVLVVVSRWYGGIQLGPDRFKHINNSARSVLLEHGFIQNNDKKSKSHK</sequence>
<dbReference type="InterPro" id="IPR001498">
    <property type="entry name" value="Impact_N"/>
</dbReference>
<proteinExistence type="evidence at transcript level"/>
<dbReference type="GO" id="GO:0005737">
    <property type="term" value="C:cytoplasm"/>
    <property type="evidence" value="ECO:0007669"/>
    <property type="project" value="UniProtKB-SubCell"/>
</dbReference>
<evidence type="ECO:0000256" key="5">
    <source>
        <dbReference type="ARBA" id="ARBA00022845"/>
    </source>
</evidence>
<dbReference type="PROSITE" id="PS00910">
    <property type="entry name" value="UPF0029"/>
    <property type="match status" value="1"/>
</dbReference>
<dbReference type="AlphaFoldDB" id="A0A6F9DFV7"/>
<dbReference type="SUPFAM" id="SSF54495">
    <property type="entry name" value="UBC-like"/>
    <property type="match status" value="1"/>
</dbReference>
<organism evidence="9">
    <name type="scientific">Phallusia mammillata</name>
    <dbReference type="NCBI Taxonomy" id="59560"/>
    <lineage>
        <taxon>Eukaryota</taxon>
        <taxon>Metazoa</taxon>
        <taxon>Chordata</taxon>
        <taxon>Tunicata</taxon>
        <taxon>Ascidiacea</taxon>
        <taxon>Phlebobranchia</taxon>
        <taxon>Ascidiidae</taxon>
        <taxon>Phallusia</taxon>
    </lineage>
</organism>
<dbReference type="SMART" id="SM00591">
    <property type="entry name" value="RWD"/>
    <property type="match status" value="1"/>
</dbReference>
<evidence type="ECO:0000256" key="7">
    <source>
        <dbReference type="ARBA" id="ARBA00047127"/>
    </source>
</evidence>
<dbReference type="PROSITE" id="PS50908">
    <property type="entry name" value="RWD"/>
    <property type="match status" value="1"/>
</dbReference>
<dbReference type="CDD" id="cd23821">
    <property type="entry name" value="RWD_IMPACT"/>
    <property type="match status" value="1"/>
</dbReference>
<evidence type="ECO:0000256" key="6">
    <source>
        <dbReference type="ARBA" id="ARBA00023016"/>
    </source>
</evidence>
<dbReference type="Pfam" id="PF01205">
    <property type="entry name" value="Impact_N"/>
    <property type="match status" value="1"/>
</dbReference>
<keyword evidence="5" id="KW-0810">Translation regulation</keyword>
<dbReference type="InterPro" id="IPR020568">
    <property type="entry name" value="Ribosomal_Su5_D2-typ_SF"/>
</dbReference>
<reference evidence="9" key="1">
    <citation type="submission" date="2020-04" db="EMBL/GenBank/DDBJ databases">
        <authorList>
            <person name="Neveu A P."/>
        </authorList>
    </citation>
    <scope>NUCLEOTIDE SEQUENCE</scope>
    <source>
        <tissue evidence="9">Whole embryo</tissue>
    </source>
</reference>